<evidence type="ECO:0000313" key="9">
    <source>
        <dbReference type="EMBL" id="MBK4348936.1"/>
    </source>
</evidence>
<dbReference type="Gene3D" id="1.10.3720.10">
    <property type="entry name" value="MetI-like"/>
    <property type="match status" value="1"/>
</dbReference>
<dbReference type="PANTHER" id="PTHR30193:SF37">
    <property type="entry name" value="INNER MEMBRANE ABC TRANSPORTER PERMEASE PROTEIN YCJO"/>
    <property type="match status" value="1"/>
</dbReference>
<evidence type="ECO:0000256" key="1">
    <source>
        <dbReference type="ARBA" id="ARBA00004651"/>
    </source>
</evidence>
<evidence type="ECO:0000313" key="10">
    <source>
        <dbReference type="Proteomes" id="UP000636458"/>
    </source>
</evidence>
<evidence type="ECO:0000256" key="7">
    <source>
        <dbReference type="RuleBase" id="RU363032"/>
    </source>
</evidence>
<sequence length="292" mass="31758">MGARADRREAVTGYAFVLPSFVGFLAFLAVPIAVVIWLSFQHWDLITPARFVGLQNWFSVFADGRFARSLGITAIFVAVAVPLQTCFGLLVGVLLSRRVRGSGLFRVAFLIPWISAPITLGIVWKWIFAPTDGLLNALIGHRVEWLASPQLVLGTIIFVAVWSNVGYVSLFFAAGLGAIPEEVIEAARIDGAGGWQAFWRIQLPLLRPTTFFVVVTGLISAFQIFDTVYALAPNGGPQGAADVVSGRIYHEAFQSFEFGHASVMALVLMVILVIATVASGLYFSKRTVHELS</sequence>
<evidence type="ECO:0000256" key="2">
    <source>
        <dbReference type="ARBA" id="ARBA00022448"/>
    </source>
</evidence>
<dbReference type="Proteomes" id="UP000636458">
    <property type="component" value="Unassembled WGS sequence"/>
</dbReference>
<protein>
    <submittedName>
        <fullName evidence="9">Sugar ABC transporter permease</fullName>
    </submittedName>
</protein>
<keyword evidence="4 7" id="KW-0812">Transmembrane</keyword>
<keyword evidence="10" id="KW-1185">Reference proteome</keyword>
<feature type="domain" description="ABC transmembrane type-1" evidence="8">
    <location>
        <begin position="70"/>
        <end position="279"/>
    </location>
</feature>
<dbReference type="AlphaFoldDB" id="A0A934SLQ0"/>
<feature type="transmembrane region" description="Helical" evidence="7">
    <location>
        <begin position="107"/>
        <end position="127"/>
    </location>
</feature>
<comment type="subcellular location">
    <subcellularLocation>
        <location evidence="1 7">Cell membrane</location>
        <topology evidence="1 7">Multi-pass membrane protein</topology>
    </subcellularLocation>
</comment>
<comment type="caution">
    <text evidence="9">The sequence shown here is derived from an EMBL/GenBank/DDBJ whole genome shotgun (WGS) entry which is preliminary data.</text>
</comment>
<accession>A0A934SLQ0</accession>
<dbReference type="PANTHER" id="PTHR30193">
    <property type="entry name" value="ABC TRANSPORTER PERMEASE PROTEIN"/>
    <property type="match status" value="1"/>
</dbReference>
<keyword evidence="3" id="KW-1003">Cell membrane</keyword>
<feature type="transmembrane region" description="Helical" evidence="7">
    <location>
        <begin position="70"/>
        <end position="95"/>
    </location>
</feature>
<dbReference type="PROSITE" id="PS50928">
    <property type="entry name" value="ABC_TM1"/>
    <property type="match status" value="1"/>
</dbReference>
<reference evidence="9" key="1">
    <citation type="submission" date="2021-01" db="EMBL/GenBank/DDBJ databases">
        <title>Lacisediminihabitans sp. nov. strain G11-30, isolated from Antarctic Soil.</title>
        <authorList>
            <person name="Li J."/>
        </authorList>
    </citation>
    <scope>NUCLEOTIDE SEQUENCE</scope>
    <source>
        <strain evidence="9">G11-30</strain>
    </source>
</reference>
<feature type="transmembrane region" description="Helical" evidence="7">
    <location>
        <begin position="12"/>
        <end position="40"/>
    </location>
</feature>
<comment type="similarity">
    <text evidence="7">Belongs to the binding-protein-dependent transport system permease family.</text>
</comment>
<dbReference type="InterPro" id="IPR035906">
    <property type="entry name" value="MetI-like_sf"/>
</dbReference>
<name>A0A934SLQ0_9MICO</name>
<organism evidence="9 10">
    <name type="scientific">Lacisediminihabitans changchengi</name>
    <dbReference type="NCBI Taxonomy" id="2787634"/>
    <lineage>
        <taxon>Bacteria</taxon>
        <taxon>Bacillati</taxon>
        <taxon>Actinomycetota</taxon>
        <taxon>Actinomycetes</taxon>
        <taxon>Micrococcales</taxon>
        <taxon>Microbacteriaceae</taxon>
        <taxon>Lacisediminihabitans</taxon>
    </lineage>
</organism>
<evidence type="ECO:0000259" key="8">
    <source>
        <dbReference type="PROSITE" id="PS50928"/>
    </source>
</evidence>
<evidence type="ECO:0000256" key="4">
    <source>
        <dbReference type="ARBA" id="ARBA00022692"/>
    </source>
</evidence>
<dbReference type="GO" id="GO:0005886">
    <property type="term" value="C:plasma membrane"/>
    <property type="evidence" value="ECO:0007669"/>
    <property type="project" value="UniProtKB-SubCell"/>
</dbReference>
<feature type="transmembrane region" description="Helical" evidence="7">
    <location>
        <begin position="151"/>
        <end position="179"/>
    </location>
</feature>
<keyword evidence="6 7" id="KW-0472">Membrane</keyword>
<feature type="transmembrane region" description="Helical" evidence="7">
    <location>
        <begin position="205"/>
        <end position="225"/>
    </location>
</feature>
<dbReference type="InterPro" id="IPR051393">
    <property type="entry name" value="ABC_transporter_permease"/>
</dbReference>
<dbReference type="InterPro" id="IPR000515">
    <property type="entry name" value="MetI-like"/>
</dbReference>
<dbReference type="RefSeq" id="WP_200557140.1">
    <property type="nucleotide sequence ID" value="NZ_JAEPES010000006.1"/>
</dbReference>
<feature type="transmembrane region" description="Helical" evidence="7">
    <location>
        <begin position="263"/>
        <end position="283"/>
    </location>
</feature>
<proteinExistence type="inferred from homology"/>
<keyword evidence="5 7" id="KW-1133">Transmembrane helix</keyword>
<evidence type="ECO:0000256" key="5">
    <source>
        <dbReference type="ARBA" id="ARBA00022989"/>
    </source>
</evidence>
<dbReference type="GO" id="GO:0055085">
    <property type="term" value="P:transmembrane transport"/>
    <property type="evidence" value="ECO:0007669"/>
    <property type="project" value="InterPro"/>
</dbReference>
<evidence type="ECO:0000256" key="3">
    <source>
        <dbReference type="ARBA" id="ARBA00022475"/>
    </source>
</evidence>
<dbReference type="EMBL" id="JAEPES010000006">
    <property type="protein sequence ID" value="MBK4348936.1"/>
    <property type="molecule type" value="Genomic_DNA"/>
</dbReference>
<dbReference type="SUPFAM" id="SSF161098">
    <property type="entry name" value="MetI-like"/>
    <property type="match status" value="1"/>
</dbReference>
<dbReference type="CDD" id="cd06261">
    <property type="entry name" value="TM_PBP2"/>
    <property type="match status" value="1"/>
</dbReference>
<dbReference type="Pfam" id="PF00528">
    <property type="entry name" value="BPD_transp_1"/>
    <property type="match status" value="1"/>
</dbReference>
<keyword evidence="2 7" id="KW-0813">Transport</keyword>
<evidence type="ECO:0000256" key="6">
    <source>
        <dbReference type="ARBA" id="ARBA00023136"/>
    </source>
</evidence>
<gene>
    <name evidence="9" type="ORF">IV501_14960</name>
</gene>